<feature type="transmembrane region" description="Helical" evidence="1">
    <location>
        <begin position="12"/>
        <end position="36"/>
    </location>
</feature>
<sequence length="87" mass="10265">MRAVGSLEIHLYIILFVCALSFLVRLFWLIVQIVYLHVFDVLMQRIPHVVLLQQVMKDLKDTFRPCNTKRLSEQLGEPYLVHRELAS</sequence>
<keyword evidence="1" id="KW-0472">Membrane</keyword>
<protein>
    <submittedName>
        <fullName evidence="2">Uncharacterized protein</fullName>
    </submittedName>
</protein>
<evidence type="ECO:0000256" key="1">
    <source>
        <dbReference type="SAM" id="Phobius"/>
    </source>
</evidence>
<dbReference type="EMBL" id="FCOJ02000132">
    <property type="protein sequence ID" value="SAK98256.1"/>
    <property type="molecule type" value="Genomic_DNA"/>
</dbReference>
<evidence type="ECO:0000313" key="2">
    <source>
        <dbReference type="EMBL" id="SAK98256.1"/>
    </source>
</evidence>
<reference evidence="2" key="1">
    <citation type="submission" date="2016-01" db="EMBL/GenBank/DDBJ databases">
        <authorList>
            <person name="Peeters C."/>
        </authorList>
    </citation>
    <scope>NUCLEOTIDE SEQUENCE [LARGE SCALE GENOMIC DNA]</scope>
    <source>
        <strain evidence="2">LMG 29325</strain>
    </source>
</reference>
<keyword evidence="1" id="KW-1133">Transmembrane helix</keyword>
<keyword evidence="3" id="KW-1185">Reference proteome</keyword>
<dbReference type="AlphaFoldDB" id="A0A158DVN5"/>
<evidence type="ECO:0000313" key="3">
    <source>
        <dbReference type="Proteomes" id="UP000054596"/>
    </source>
</evidence>
<organism evidence="2 3">
    <name type="scientific">Caballeronia glebae</name>
    <dbReference type="NCBI Taxonomy" id="1777143"/>
    <lineage>
        <taxon>Bacteria</taxon>
        <taxon>Pseudomonadati</taxon>
        <taxon>Pseudomonadota</taxon>
        <taxon>Betaproteobacteria</taxon>
        <taxon>Burkholderiales</taxon>
        <taxon>Burkholderiaceae</taxon>
        <taxon>Caballeronia</taxon>
    </lineage>
</organism>
<dbReference type="Proteomes" id="UP000054596">
    <property type="component" value="Unassembled WGS sequence"/>
</dbReference>
<accession>A0A158DVN5</accession>
<comment type="caution">
    <text evidence="2">The sequence shown here is derived from an EMBL/GenBank/DDBJ whole genome shotgun (WGS) entry which is preliminary data.</text>
</comment>
<proteinExistence type="predicted"/>
<gene>
    <name evidence="2" type="ORF">AWB82_07196</name>
</gene>
<name>A0A158DVN5_9BURK</name>
<keyword evidence="1" id="KW-0812">Transmembrane</keyword>